<dbReference type="InterPro" id="IPR018729">
    <property type="entry name" value="DUF2269_transmembrane"/>
</dbReference>
<protein>
    <recommendedName>
        <fullName evidence="4">DUF2269 domain-containing protein</fullName>
    </recommendedName>
</protein>
<organism evidence="2 3">
    <name type="scientific">Lucifera butyrica</name>
    <dbReference type="NCBI Taxonomy" id="1351585"/>
    <lineage>
        <taxon>Bacteria</taxon>
        <taxon>Bacillati</taxon>
        <taxon>Bacillota</taxon>
        <taxon>Negativicutes</taxon>
        <taxon>Veillonellales</taxon>
        <taxon>Veillonellaceae</taxon>
        <taxon>Lucifera</taxon>
    </lineage>
</organism>
<evidence type="ECO:0000313" key="2">
    <source>
        <dbReference type="EMBL" id="VBB07313.1"/>
    </source>
</evidence>
<dbReference type="OrthoDB" id="156858at2"/>
<dbReference type="EMBL" id="UPPP01000072">
    <property type="protein sequence ID" value="VBB07313.1"/>
    <property type="molecule type" value="Genomic_DNA"/>
</dbReference>
<proteinExistence type="predicted"/>
<evidence type="ECO:0000313" key="3">
    <source>
        <dbReference type="Proteomes" id="UP000277811"/>
    </source>
</evidence>
<dbReference type="Pfam" id="PF10027">
    <property type="entry name" value="DUF2269"/>
    <property type="match status" value="1"/>
</dbReference>
<feature type="transmembrane region" description="Helical" evidence="1">
    <location>
        <begin position="139"/>
        <end position="160"/>
    </location>
</feature>
<feature type="transmembrane region" description="Helical" evidence="1">
    <location>
        <begin position="60"/>
        <end position="79"/>
    </location>
</feature>
<keyword evidence="1" id="KW-0472">Membrane</keyword>
<dbReference type="Proteomes" id="UP000277811">
    <property type="component" value="Unassembled WGS sequence"/>
</dbReference>
<reference evidence="2 3" key="1">
    <citation type="submission" date="2018-06" db="EMBL/GenBank/DDBJ databases">
        <authorList>
            <person name="Strepis N."/>
        </authorList>
    </citation>
    <scope>NUCLEOTIDE SEQUENCE [LARGE SCALE GENOMIC DNA]</scope>
    <source>
        <strain evidence="2">LUCI</strain>
    </source>
</reference>
<feature type="transmembrane region" description="Helical" evidence="1">
    <location>
        <begin position="20"/>
        <end position="40"/>
    </location>
</feature>
<dbReference type="RefSeq" id="WP_122628244.1">
    <property type="nucleotide sequence ID" value="NZ_UPPP01000072.1"/>
</dbReference>
<keyword evidence="1" id="KW-1133">Transmembrane helix</keyword>
<evidence type="ECO:0008006" key="4">
    <source>
        <dbReference type="Google" id="ProtNLM"/>
    </source>
</evidence>
<accession>A0A498RB05</accession>
<gene>
    <name evidence="2" type="ORF">LUCI_2557</name>
</gene>
<feature type="transmembrane region" description="Helical" evidence="1">
    <location>
        <begin position="88"/>
        <end position="107"/>
    </location>
</feature>
<keyword evidence="3" id="KW-1185">Reference proteome</keyword>
<evidence type="ECO:0000256" key="1">
    <source>
        <dbReference type="SAM" id="Phobius"/>
    </source>
</evidence>
<sequence>MFDKPMSHRQKNWWKTFHLLFVSIWFAGGLGALLLAVLATKTRHIVLIFAAHYYIQYFDWFLIIPGGLGTILTGIWLAARTNWGLAKYYWIIVKLLANIGIILFGGIKMRLWIHETVPLILANRNNTLQNAQYLHNREMLVIGLSVSLGVLIFLMFISVFKPWGPRGKNGS</sequence>
<keyword evidence="1" id="KW-0812">Transmembrane</keyword>
<name>A0A498RB05_9FIRM</name>
<dbReference type="AlphaFoldDB" id="A0A498RB05"/>